<organism evidence="2 3">
    <name type="scientific">Rotaria socialis</name>
    <dbReference type="NCBI Taxonomy" id="392032"/>
    <lineage>
        <taxon>Eukaryota</taxon>
        <taxon>Metazoa</taxon>
        <taxon>Spiralia</taxon>
        <taxon>Gnathifera</taxon>
        <taxon>Rotifera</taxon>
        <taxon>Eurotatoria</taxon>
        <taxon>Bdelloidea</taxon>
        <taxon>Philodinida</taxon>
        <taxon>Philodinidae</taxon>
        <taxon>Rotaria</taxon>
    </lineage>
</organism>
<reference evidence="2" key="1">
    <citation type="submission" date="2021-02" db="EMBL/GenBank/DDBJ databases">
        <authorList>
            <person name="Nowell W R."/>
        </authorList>
    </citation>
    <scope>NUCLEOTIDE SEQUENCE</scope>
</reference>
<sequence>IEMNVDGSGSISSGKSSIKRRAPTAPHISQNDKKKHQQQLDNSVSKHQILPRIITSTVQHKF</sequence>
<comment type="caution">
    <text evidence="2">The sequence shown here is derived from an EMBL/GenBank/DDBJ whole genome shotgun (WGS) entry which is preliminary data.</text>
</comment>
<dbReference type="AlphaFoldDB" id="A0A821W5N0"/>
<keyword evidence="3" id="KW-1185">Reference proteome</keyword>
<feature type="compositionally biased region" description="Low complexity" evidence="1">
    <location>
        <begin position="7"/>
        <end position="16"/>
    </location>
</feature>
<evidence type="ECO:0000313" key="3">
    <source>
        <dbReference type="Proteomes" id="UP000663873"/>
    </source>
</evidence>
<name>A0A821W5N0_9BILA</name>
<proteinExistence type="predicted"/>
<evidence type="ECO:0000313" key="2">
    <source>
        <dbReference type="EMBL" id="CAF4920301.1"/>
    </source>
</evidence>
<dbReference type="Proteomes" id="UP000663873">
    <property type="component" value="Unassembled WGS sequence"/>
</dbReference>
<accession>A0A821W5N0</accession>
<dbReference type="EMBL" id="CAJOBP010082768">
    <property type="protein sequence ID" value="CAF4920301.1"/>
    <property type="molecule type" value="Genomic_DNA"/>
</dbReference>
<evidence type="ECO:0000256" key="1">
    <source>
        <dbReference type="SAM" id="MobiDB-lite"/>
    </source>
</evidence>
<gene>
    <name evidence="2" type="ORF">UJA718_LOCUS46396</name>
</gene>
<protein>
    <submittedName>
        <fullName evidence="2">Uncharacterized protein</fullName>
    </submittedName>
</protein>
<feature type="region of interest" description="Disordered" evidence="1">
    <location>
        <begin position="1"/>
        <end position="48"/>
    </location>
</feature>
<feature type="non-terminal residue" evidence="2">
    <location>
        <position position="1"/>
    </location>
</feature>